<dbReference type="GO" id="GO:0009922">
    <property type="term" value="F:fatty acid elongase activity"/>
    <property type="evidence" value="ECO:0007669"/>
    <property type="project" value="UniProtKB-EC"/>
</dbReference>
<name>A0A183TNU9_SCHSO</name>
<dbReference type="OrthoDB" id="434092at2759"/>
<dbReference type="PROSITE" id="PS01188">
    <property type="entry name" value="ELO"/>
    <property type="match status" value="1"/>
</dbReference>
<comment type="similarity">
    <text evidence="10">Belongs to the ELO family.</text>
</comment>
<proteinExistence type="inferred from homology"/>
<dbReference type="Pfam" id="PF01151">
    <property type="entry name" value="ELO"/>
    <property type="match status" value="2"/>
</dbReference>
<dbReference type="WBParaSite" id="SSLN_0001883001-mRNA-1">
    <property type="protein sequence ID" value="SSLN_0001883001-mRNA-1"/>
    <property type="gene ID" value="SSLN_0001883001"/>
</dbReference>
<dbReference type="GO" id="GO:0019367">
    <property type="term" value="P:fatty acid elongation, saturated fatty acid"/>
    <property type="evidence" value="ECO:0007669"/>
    <property type="project" value="TreeGrafter"/>
</dbReference>
<keyword evidence="9 10" id="KW-0275">Fatty acid biosynthesis</keyword>
<evidence type="ECO:0000313" key="11">
    <source>
        <dbReference type="EMBL" id="VDM04533.1"/>
    </source>
</evidence>
<keyword evidence="7 10" id="KW-0443">Lipid metabolism</keyword>
<feature type="transmembrane region" description="Helical" evidence="10">
    <location>
        <begin position="228"/>
        <end position="249"/>
    </location>
</feature>
<keyword evidence="5 10" id="KW-0276">Fatty acid metabolism</keyword>
<feature type="transmembrane region" description="Helical" evidence="10">
    <location>
        <begin position="261"/>
        <end position="281"/>
    </location>
</feature>
<evidence type="ECO:0000256" key="2">
    <source>
        <dbReference type="ARBA" id="ARBA00022516"/>
    </source>
</evidence>
<evidence type="ECO:0000313" key="13">
    <source>
        <dbReference type="WBParaSite" id="SSLN_0001883001-mRNA-1"/>
    </source>
</evidence>
<dbReference type="GO" id="GO:0034626">
    <property type="term" value="P:fatty acid elongation, polyunsaturated fatty acid"/>
    <property type="evidence" value="ECO:0007669"/>
    <property type="project" value="TreeGrafter"/>
</dbReference>
<keyword evidence="2 10" id="KW-0444">Lipid biosynthesis</keyword>
<keyword evidence="8 10" id="KW-0472">Membrane</keyword>
<dbReference type="STRING" id="70667.A0A183TNU9"/>
<dbReference type="Proteomes" id="UP000275846">
    <property type="component" value="Unassembled WGS sequence"/>
</dbReference>
<keyword evidence="6 10" id="KW-1133">Transmembrane helix</keyword>
<dbReference type="EMBL" id="UYSU01043781">
    <property type="protein sequence ID" value="VDM04533.1"/>
    <property type="molecule type" value="Genomic_DNA"/>
</dbReference>
<evidence type="ECO:0000256" key="3">
    <source>
        <dbReference type="ARBA" id="ARBA00022679"/>
    </source>
</evidence>
<reference evidence="11 12" key="2">
    <citation type="submission" date="2018-11" db="EMBL/GenBank/DDBJ databases">
        <authorList>
            <consortium name="Pathogen Informatics"/>
        </authorList>
    </citation>
    <scope>NUCLEOTIDE SEQUENCE [LARGE SCALE GENOMIC DNA]</scope>
    <source>
        <strain evidence="11 12">NST_G2</strain>
    </source>
</reference>
<feature type="transmembrane region" description="Helical" evidence="10">
    <location>
        <begin position="34"/>
        <end position="55"/>
    </location>
</feature>
<evidence type="ECO:0000256" key="10">
    <source>
        <dbReference type="RuleBase" id="RU361115"/>
    </source>
</evidence>
<dbReference type="GO" id="GO:0005789">
    <property type="term" value="C:endoplasmic reticulum membrane"/>
    <property type="evidence" value="ECO:0007669"/>
    <property type="project" value="TreeGrafter"/>
</dbReference>
<dbReference type="PANTHER" id="PTHR11157">
    <property type="entry name" value="FATTY ACID ACYL TRANSFERASE-RELATED"/>
    <property type="match status" value="1"/>
</dbReference>
<evidence type="ECO:0000256" key="1">
    <source>
        <dbReference type="ARBA" id="ARBA00004141"/>
    </source>
</evidence>
<dbReference type="InterPro" id="IPR030457">
    <property type="entry name" value="ELO_CS"/>
</dbReference>
<accession>A0A183TNU9</accession>
<evidence type="ECO:0000256" key="4">
    <source>
        <dbReference type="ARBA" id="ARBA00022692"/>
    </source>
</evidence>
<evidence type="ECO:0000313" key="12">
    <source>
        <dbReference type="Proteomes" id="UP000275846"/>
    </source>
</evidence>
<evidence type="ECO:0000256" key="5">
    <source>
        <dbReference type="ARBA" id="ARBA00022832"/>
    </source>
</evidence>
<dbReference type="GO" id="GO:0042761">
    <property type="term" value="P:very long-chain fatty acid biosynthetic process"/>
    <property type="evidence" value="ECO:0007669"/>
    <property type="project" value="TreeGrafter"/>
</dbReference>
<evidence type="ECO:0000256" key="7">
    <source>
        <dbReference type="ARBA" id="ARBA00023098"/>
    </source>
</evidence>
<reference evidence="13" key="1">
    <citation type="submission" date="2016-06" db="UniProtKB">
        <authorList>
            <consortium name="WormBaseParasite"/>
        </authorList>
    </citation>
    <scope>IDENTIFICATION</scope>
</reference>
<dbReference type="AlphaFoldDB" id="A0A183TNU9"/>
<gene>
    <name evidence="11" type="ORF">SSLN_LOCUS18147</name>
</gene>
<keyword evidence="12" id="KW-1185">Reference proteome</keyword>
<feature type="transmembrane region" description="Helical" evidence="10">
    <location>
        <begin position="155"/>
        <end position="182"/>
    </location>
</feature>
<feature type="transmembrane region" description="Helical" evidence="10">
    <location>
        <begin position="75"/>
        <end position="100"/>
    </location>
</feature>
<dbReference type="GO" id="GO:0034625">
    <property type="term" value="P:fatty acid elongation, monounsaturated fatty acid"/>
    <property type="evidence" value="ECO:0007669"/>
    <property type="project" value="TreeGrafter"/>
</dbReference>
<comment type="subcellular location">
    <subcellularLocation>
        <location evidence="1">Membrane</location>
        <topology evidence="1">Multi-pass membrane protein</topology>
    </subcellularLocation>
</comment>
<comment type="catalytic activity">
    <reaction evidence="10">
        <text>a very-long-chain acyl-CoA + malonyl-CoA + H(+) = a very-long-chain 3-oxoacyl-CoA + CO2 + CoA</text>
        <dbReference type="Rhea" id="RHEA:32727"/>
        <dbReference type="ChEBI" id="CHEBI:15378"/>
        <dbReference type="ChEBI" id="CHEBI:16526"/>
        <dbReference type="ChEBI" id="CHEBI:57287"/>
        <dbReference type="ChEBI" id="CHEBI:57384"/>
        <dbReference type="ChEBI" id="CHEBI:90725"/>
        <dbReference type="ChEBI" id="CHEBI:90736"/>
        <dbReference type="EC" id="2.3.1.199"/>
    </reaction>
</comment>
<sequence length="313" mass="35726">MDLSGDSRDSPILQHASSAYARFLSSGDPRVSNWAMMSSPVPTFVLVALYLFAVWWGQKAMAQRSSGFELRHVMVVYNSCMVVLSAWLCHEFCASGWFFGSYTFGCQPVDASTRPQALRMAHACWWFYISKLIELADTIFFVLRRKFQLITFLHVFHHAVMAASWWFGVKSSVDLLSLIYFFTVNPHLGGFSTFHALINSFIHTLMYTYYALAAAGPQFHPYLWWKRYLTSAQILQFIIVIAHTMQLFFFEDCDYPIVFGWWILSYAFIFLGLFGNFYYGVSCPSLNMSLKAGGAVKPNLFGAVSAIVHDITF</sequence>
<dbReference type="EC" id="2.3.1.199" evidence="10"/>
<dbReference type="GO" id="GO:0030148">
    <property type="term" value="P:sphingolipid biosynthetic process"/>
    <property type="evidence" value="ECO:0007669"/>
    <property type="project" value="TreeGrafter"/>
</dbReference>
<dbReference type="InterPro" id="IPR002076">
    <property type="entry name" value="ELO_fam"/>
</dbReference>
<keyword evidence="4 10" id="KW-0812">Transmembrane</keyword>
<organism evidence="13">
    <name type="scientific">Schistocephalus solidus</name>
    <name type="common">Tapeworm</name>
    <dbReference type="NCBI Taxonomy" id="70667"/>
    <lineage>
        <taxon>Eukaryota</taxon>
        <taxon>Metazoa</taxon>
        <taxon>Spiralia</taxon>
        <taxon>Lophotrochozoa</taxon>
        <taxon>Platyhelminthes</taxon>
        <taxon>Cestoda</taxon>
        <taxon>Eucestoda</taxon>
        <taxon>Diphyllobothriidea</taxon>
        <taxon>Diphyllobothriidae</taxon>
        <taxon>Schistocephalus</taxon>
    </lineage>
</organism>
<keyword evidence="3 10" id="KW-0808">Transferase</keyword>
<evidence type="ECO:0000256" key="9">
    <source>
        <dbReference type="ARBA" id="ARBA00023160"/>
    </source>
</evidence>
<evidence type="ECO:0000256" key="6">
    <source>
        <dbReference type="ARBA" id="ARBA00022989"/>
    </source>
</evidence>
<evidence type="ECO:0000256" key="8">
    <source>
        <dbReference type="ARBA" id="ARBA00023136"/>
    </source>
</evidence>
<dbReference type="PANTHER" id="PTHR11157:SF69">
    <property type="entry name" value="ELONGATION OF VERY LONG CHAIN FATTY ACIDS PROTEIN 7"/>
    <property type="match status" value="1"/>
</dbReference>
<protein>
    <recommendedName>
        <fullName evidence="10">Elongation of very long chain fatty acids protein</fullName>
        <ecNumber evidence="10">2.3.1.199</ecNumber>
    </recommendedName>
    <alternativeName>
        <fullName evidence="10">Very-long-chain 3-oxoacyl-CoA synthase</fullName>
    </alternativeName>
</protein>